<dbReference type="Gene3D" id="3.20.90.10">
    <property type="entry name" value="Tubby Protein, Chain A"/>
    <property type="match status" value="1"/>
</dbReference>
<sequence>MSLYSQGTSSPANTWQTAGPPGSVYEDDIRATSPSNRQTKLAQQKALIEKRQQQKRAQSGIMKANDMMRPGSGRPGTAGDKGLMSSGIGGTSYHHSGIADGQITIVPRRQEPQVGMLVNVGTDEPPKKEVTTDTEKKLAAMGLNTSADFARNDHHDEYDLEEETLPAIAPIGKVSRVPSSQGSNEPGEKGDTIPENDVNGGSNLDFEDLDVFVDGPAPKGTTVKCRISRDKKGMDRNMYPTYFLHMERDDGKKVFLLAGRKRKKSATSNYLISTDPTDLSRKGESYVGKLRSNLVGTRFTVYNEGVNPKKGGVMADGSNIREELGGIVYDTNVLGFKGPRKMTIIIPSMGVDHQRIPVRPKMESETILERHRRRMLDNLLELHNKTPVWNDDTQSYVLNFHGRVTQASVKNFQVIHENDPEYIVMQFGRVAEDIFTMDYNYPMSAVQAFAVALSSFDGKLACE</sequence>
<keyword evidence="3" id="KW-0963">Cytoplasm</keyword>
<comment type="similarity">
    <text evidence="2">Belongs to the TUB family.</text>
</comment>
<dbReference type="Proteomes" id="UP001152795">
    <property type="component" value="Unassembled WGS sequence"/>
</dbReference>
<dbReference type="GO" id="GO:0005929">
    <property type="term" value="C:cilium"/>
    <property type="evidence" value="ECO:0007669"/>
    <property type="project" value="TreeGrafter"/>
</dbReference>
<dbReference type="EMBL" id="CACRXK020004074">
    <property type="protein sequence ID" value="CAB4001387.1"/>
    <property type="molecule type" value="Genomic_DNA"/>
</dbReference>
<dbReference type="SUPFAM" id="SSF54518">
    <property type="entry name" value="Tubby C-terminal domain-like"/>
    <property type="match status" value="1"/>
</dbReference>
<dbReference type="GO" id="GO:0005737">
    <property type="term" value="C:cytoplasm"/>
    <property type="evidence" value="ECO:0007669"/>
    <property type="project" value="UniProtKB-SubCell"/>
</dbReference>
<evidence type="ECO:0000256" key="2">
    <source>
        <dbReference type="ARBA" id="ARBA00007129"/>
    </source>
</evidence>
<evidence type="ECO:0000313" key="5">
    <source>
        <dbReference type="EMBL" id="CAB4001387.1"/>
    </source>
</evidence>
<evidence type="ECO:0000256" key="1">
    <source>
        <dbReference type="ARBA" id="ARBA00004496"/>
    </source>
</evidence>
<dbReference type="Pfam" id="PF01167">
    <property type="entry name" value="Tub"/>
    <property type="match status" value="1"/>
</dbReference>
<feature type="compositionally biased region" description="Polar residues" evidence="4">
    <location>
        <begin position="32"/>
        <end position="42"/>
    </location>
</feature>
<dbReference type="PANTHER" id="PTHR16517">
    <property type="entry name" value="TUBBY-RELATED"/>
    <property type="match status" value="1"/>
</dbReference>
<dbReference type="PRINTS" id="PR01573">
    <property type="entry name" value="SUPERTUBBY"/>
</dbReference>
<accession>A0A7D9E8M4</accession>
<dbReference type="AlphaFoldDB" id="A0A7D9E8M4"/>
<comment type="caution">
    <text evidence="5">The sequence shown here is derived from an EMBL/GenBank/DDBJ whole genome shotgun (WGS) entry which is preliminary data.</text>
</comment>
<dbReference type="PANTHER" id="PTHR16517:SF7">
    <property type="entry name" value="PROTEIN KING TUBBY"/>
    <property type="match status" value="1"/>
</dbReference>
<dbReference type="InterPro" id="IPR000007">
    <property type="entry name" value="Tubby_C"/>
</dbReference>
<dbReference type="FunFam" id="3.20.90.10:FF:000001">
    <property type="entry name" value="Tubby-like protein"/>
    <property type="match status" value="1"/>
</dbReference>
<proteinExistence type="inferred from homology"/>
<feature type="region of interest" description="Disordered" evidence="4">
    <location>
        <begin position="172"/>
        <end position="201"/>
    </location>
</feature>
<comment type="subcellular location">
    <subcellularLocation>
        <location evidence="1">Cytoplasm</location>
    </subcellularLocation>
</comment>
<dbReference type="InterPro" id="IPR025659">
    <property type="entry name" value="Tubby-like_C"/>
</dbReference>
<dbReference type="OrthoDB" id="8775810at2759"/>
<evidence type="ECO:0000313" key="6">
    <source>
        <dbReference type="Proteomes" id="UP001152795"/>
    </source>
</evidence>
<dbReference type="InterPro" id="IPR018066">
    <property type="entry name" value="Tubby_C_CS"/>
</dbReference>
<organism evidence="5 6">
    <name type="scientific">Paramuricea clavata</name>
    <name type="common">Red gorgonian</name>
    <name type="synonym">Violescent sea-whip</name>
    <dbReference type="NCBI Taxonomy" id="317549"/>
    <lineage>
        <taxon>Eukaryota</taxon>
        <taxon>Metazoa</taxon>
        <taxon>Cnidaria</taxon>
        <taxon>Anthozoa</taxon>
        <taxon>Octocorallia</taxon>
        <taxon>Malacalcyonacea</taxon>
        <taxon>Plexauridae</taxon>
        <taxon>Paramuricea</taxon>
    </lineage>
</organism>
<name>A0A7D9E8M4_PARCT</name>
<reference evidence="5" key="1">
    <citation type="submission" date="2020-04" db="EMBL/GenBank/DDBJ databases">
        <authorList>
            <person name="Alioto T."/>
            <person name="Alioto T."/>
            <person name="Gomez Garrido J."/>
        </authorList>
    </citation>
    <scope>NUCLEOTIDE SEQUENCE</scope>
    <source>
        <strain evidence="5">A484AB</strain>
    </source>
</reference>
<dbReference type="GO" id="GO:0061512">
    <property type="term" value="P:protein localization to cilium"/>
    <property type="evidence" value="ECO:0007669"/>
    <property type="project" value="TreeGrafter"/>
</dbReference>
<evidence type="ECO:0000256" key="3">
    <source>
        <dbReference type="ARBA" id="ARBA00022490"/>
    </source>
</evidence>
<gene>
    <name evidence="5" type="ORF">PACLA_8A026944</name>
</gene>
<keyword evidence="6" id="KW-1185">Reference proteome</keyword>
<feature type="region of interest" description="Disordered" evidence="4">
    <location>
        <begin position="1"/>
        <end position="59"/>
    </location>
</feature>
<protein>
    <submittedName>
        <fullName evidence="5">Tubby-related 3-like</fullName>
    </submittedName>
</protein>
<feature type="compositionally biased region" description="Polar residues" evidence="4">
    <location>
        <begin position="1"/>
        <end position="17"/>
    </location>
</feature>
<evidence type="ECO:0000256" key="4">
    <source>
        <dbReference type="SAM" id="MobiDB-lite"/>
    </source>
</evidence>
<dbReference type="PROSITE" id="PS01200">
    <property type="entry name" value="TUB_1"/>
    <property type="match status" value="1"/>
</dbReference>